<evidence type="ECO:0000256" key="5">
    <source>
        <dbReference type="ARBA" id="ARBA00022723"/>
    </source>
</evidence>
<dbReference type="EC" id="2.8.4.4" evidence="8"/>
<dbReference type="SFLD" id="SFLDG01082">
    <property type="entry name" value="B12-binding_domain_containing"/>
    <property type="match status" value="1"/>
</dbReference>
<feature type="domain" description="MTTase N-terminal" evidence="10">
    <location>
        <begin position="22"/>
        <end position="133"/>
    </location>
</feature>
<evidence type="ECO:0000256" key="7">
    <source>
        <dbReference type="ARBA" id="ARBA00023014"/>
    </source>
</evidence>
<feature type="binding site" evidence="8">
    <location>
        <position position="96"/>
    </location>
    <ligand>
        <name>[4Fe-4S] cluster</name>
        <dbReference type="ChEBI" id="CHEBI:49883"/>
        <label>1</label>
    </ligand>
</feature>
<feature type="binding site" evidence="8">
    <location>
        <position position="171"/>
    </location>
    <ligand>
        <name>[4Fe-4S] cluster</name>
        <dbReference type="ChEBI" id="CHEBI:49883"/>
        <label>2</label>
        <note>4Fe-4S-S-AdoMet</note>
    </ligand>
</feature>
<feature type="binding site" evidence="8">
    <location>
        <position position="175"/>
    </location>
    <ligand>
        <name>[4Fe-4S] cluster</name>
        <dbReference type="ChEBI" id="CHEBI:49883"/>
        <label>2</label>
        <note>4Fe-4S-S-AdoMet</note>
    </ligand>
</feature>
<dbReference type="InterPro" id="IPR023404">
    <property type="entry name" value="rSAM_horseshoe"/>
</dbReference>
<dbReference type="GO" id="GO:0103039">
    <property type="term" value="F:protein methylthiotransferase activity"/>
    <property type="evidence" value="ECO:0007669"/>
    <property type="project" value="UniProtKB-EC"/>
</dbReference>
<keyword evidence="2 8" id="KW-0963">Cytoplasm</keyword>
<dbReference type="PATRIC" id="fig|1604020.3.peg.1882"/>
<dbReference type="PANTHER" id="PTHR43837">
    <property type="entry name" value="RIBOSOMAL PROTEIN S12 METHYLTHIOTRANSFERASE RIMO"/>
    <property type="match status" value="1"/>
</dbReference>
<keyword evidence="3 8" id="KW-0808">Transferase</keyword>
<dbReference type="PANTHER" id="PTHR43837:SF1">
    <property type="entry name" value="RIBOSOMAL PROTEIN US12 METHYLTHIOTRANSFERASE RIMO"/>
    <property type="match status" value="1"/>
</dbReference>
<feature type="domain" description="Radical SAM core" evidence="11">
    <location>
        <begin position="157"/>
        <end position="387"/>
    </location>
</feature>
<dbReference type="EMBL" id="JXQG01000067">
    <property type="protein sequence ID" value="KKZ10993.1"/>
    <property type="molecule type" value="Genomic_DNA"/>
</dbReference>
<dbReference type="InterPro" id="IPR012340">
    <property type="entry name" value="NA-bd_OB-fold"/>
</dbReference>
<comment type="cofactor">
    <cofactor evidence="8">
        <name>[4Fe-4S] cluster</name>
        <dbReference type="ChEBI" id="CHEBI:49883"/>
    </cofactor>
    <text evidence="8">Binds 2 [4Fe-4S] clusters. One cluster is coordinated with 3 cysteines and an exchangeable S-adenosyl-L-methionine.</text>
</comment>
<dbReference type="InterPro" id="IPR005839">
    <property type="entry name" value="Methylthiotransferase"/>
</dbReference>
<feature type="domain" description="TRAM" evidence="9">
    <location>
        <begin position="389"/>
        <end position="455"/>
    </location>
</feature>
<comment type="subcellular location">
    <subcellularLocation>
        <location evidence="8">Cytoplasm</location>
    </subcellularLocation>
</comment>
<gene>
    <name evidence="8" type="primary">rimO</name>
    <name evidence="12" type="ORF">TE42_08985</name>
</gene>
<evidence type="ECO:0000256" key="3">
    <source>
        <dbReference type="ARBA" id="ARBA00022679"/>
    </source>
</evidence>
<dbReference type="InterPro" id="IPR006638">
    <property type="entry name" value="Elp3/MiaA/NifB-like_rSAM"/>
</dbReference>
<dbReference type="Pfam" id="PF04055">
    <property type="entry name" value="Radical_SAM"/>
    <property type="match status" value="1"/>
</dbReference>
<feature type="binding site" evidence="8">
    <location>
        <position position="67"/>
    </location>
    <ligand>
        <name>[4Fe-4S] cluster</name>
        <dbReference type="ChEBI" id="CHEBI:49883"/>
        <label>1</label>
    </ligand>
</feature>
<dbReference type="SFLD" id="SFLDG01061">
    <property type="entry name" value="methylthiotransferase"/>
    <property type="match status" value="1"/>
</dbReference>
<evidence type="ECO:0000256" key="6">
    <source>
        <dbReference type="ARBA" id="ARBA00023004"/>
    </source>
</evidence>
<protein>
    <recommendedName>
        <fullName evidence="8">Ribosomal protein uS12 methylthiotransferase RimO</fullName>
        <shortName evidence="8">uS12 MTTase</shortName>
        <shortName evidence="8">uS12 methylthiotransferase</shortName>
        <ecNumber evidence="8">2.8.4.4</ecNumber>
    </recommendedName>
    <alternativeName>
        <fullName evidence="8">Ribosomal protein uS12 (aspartate-C(3))-methylthiotransferase</fullName>
    </alternativeName>
    <alternativeName>
        <fullName evidence="8">Ribosome maturation factor RimO</fullName>
    </alternativeName>
</protein>
<dbReference type="PROSITE" id="PS51449">
    <property type="entry name" value="MTTASE_N"/>
    <property type="match status" value="1"/>
</dbReference>
<dbReference type="InterPro" id="IPR020612">
    <property type="entry name" value="Methylthiotransferase_CS"/>
</dbReference>
<dbReference type="Proteomes" id="UP000035067">
    <property type="component" value="Unassembled WGS sequence"/>
</dbReference>
<dbReference type="Gene3D" id="3.80.30.20">
    <property type="entry name" value="tm_1862 like domain"/>
    <property type="match status" value="1"/>
</dbReference>
<name>A0A0G2HKG3_9SYNE</name>
<dbReference type="InterPro" id="IPR007197">
    <property type="entry name" value="rSAM"/>
</dbReference>
<evidence type="ECO:0000259" key="11">
    <source>
        <dbReference type="PROSITE" id="PS51918"/>
    </source>
</evidence>
<dbReference type="InterPro" id="IPR058240">
    <property type="entry name" value="rSAM_sf"/>
</dbReference>
<dbReference type="GO" id="GO:0035600">
    <property type="term" value="P:tRNA methylthiolation"/>
    <property type="evidence" value="ECO:0007669"/>
    <property type="project" value="UniProtKB-ARBA"/>
</dbReference>
<dbReference type="NCBIfam" id="TIGR01125">
    <property type="entry name" value="30S ribosomal protein S12 methylthiotransferase RimO"/>
    <property type="match status" value="1"/>
</dbReference>
<keyword evidence="1 8" id="KW-0004">4Fe-4S</keyword>
<dbReference type="SUPFAM" id="SSF102114">
    <property type="entry name" value="Radical SAM enzymes"/>
    <property type="match status" value="1"/>
</dbReference>
<dbReference type="CDD" id="cd01335">
    <property type="entry name" value="Radical_SAM"/>
    <property type="match status" value="1"/>
</dbReference>
<dbReference type="InterPro" id="IPR038135">
    <property type="entry name" value="Methylthiotransferase_N_sf"/>
</dbReference>
<comment type="function">
    <text evidence="8">Catalyzes the methylthiolation of an aspartic acid residue of ribosomal protein uS12.</text>
</comment>
<dbReference type="AlphaFoldDB" id="A0A0G2HKG3"/>
<dbReference type="Gene3D" id="2.40.50.140">
    <property type="entry name" value="Nucleic acid-binding proteins"/>
    <property type="match status" value="1"/>
</dbReference>
<dbReference type="NCBIfam" id="TIGR00089">
    <property type="entry name" value="MiaB/RimO family radical SAM methylthiotransferase"/>
    <property type="match status" value="1"/>
</dbReference>
<evidence type="ECO:0000313" key="13">
    <source>
        <dbReference type="Proteomes" id="UP000035067"/>
    </source>
</evidence>
<evidence type="ECO:0000259" key="10">
    <source>
        <dbReference type="PROSITE" id="PS51449"/>
    </source>
</evidence>
<dbReference type="SMART" id="SM00729">
    <property type="entry name" value="Elp3"/>
    <property type="match status" value="1"/>
</dbReference>
<evidence type="ECO:0000256" key="4">
    <source>
        <dbReference type="ARBA" id="ARBA00022691"/>
    </source>
</evidence>
<dbReference type="GO" id="GO:0051539">
    <property type="term" value="F:4 iron, 4 sulfur cluster binding"/>
    <property type="evidence" value="ECO:0007669"/>
    <property type="project" value="UniProtKB-UniRule"/>
</dbReference>
<comment type="similarity">
    <text evidence="8">Belongs to the methylthiotransferase family. RimO subfamily.</text>
</comment>
<dbReference type="PROSITE" id="PS51918">
    <property type="entry name" value="RADICAL_SAM"/>
    <property type="match status" value="1"/>
</dbReference>
<dbReference type="InterPro" id="IPR005840">
    <property type="entry name" value="Ribosomal_uS12_MeSTrfase_RimO"/>
</dbReference>
<keyword evidence="5 8" id="KW-0479">Metal-binding</keyword>
<keyword evidence="7 8" id="KW-0411">Iron-sulfur</keyword>
<dbReference type="Pfam" id="PF00919">
    <property type="entry name" value="UPF0004"/>
    <property type="match status" value="1"/>
</dbReference>
<dbReference type="PROSITE" id="PS50926">
    <property type="entry name" value="TRAM"/>
    <property type="match status" value="1"/>
</dbReference>
<dbReference type="Gene3D" id="3.40.50.12160">
    <property type="entry name" value="Methylthiotransferase, N-terminal domain"/>
    <property type="match status" value="1"/>
</dbReference>
<dbReference type="GO" id="GO:0005840">
    <property type="term" value="C:ribosome"/>
    <property type="evidence" value="ECO:0007669"/>
    <property type="project" value="UniProtKB-KW"/>
</dbReference>
<accession>A0A0G2HKG3</accession>
<evidence type="ECO:0000256" key="1">
    <source>
        <dbReference type="ARBA" id="ARBA00022485"/>
    </source>
</evidence>
<sequence length="459" mass="50465">MHASSSPASAPDATARSRGKRPTVAFAHLGCEKNRVDTEHMLGLLDAAGYGVSNDETAADLVVVNTCSFIQEARQESVRTLVRLAEEGKQLIIAGCLAQHFRAELLEALPEARAVVGSGDYQHIVSVLERVMVGERVQQVSAVPTFLADEHVPRKRTTANAVAYVKVAEGCDYRCAFCIIPHLRGNQRSRSMESIQAEAQQLAEQGVQELILISQITTNYGCDRYGKPMLAELLRLLGTVAIPWIRVHYAYPTGLTPEVLAAFREVPNVLPYLDLPLQHSHPQILRAMNRPWQADVNGALLDRLRQQVPDATIRTTLIVGFPGETEAHFSHLEDFVQRQQFDHVGVFAFSPEEGTTAATLPNPVPHAVAQARRDRLIQLQQPIAQQRNQAWVGRVVPVLVEEDDPATGETRGRCSRFAPEVDGVVHLQGPARVGAMVRARITAAHLYDLEATMADHANP</sequence>
<organism evidence="12 13">
    <name type="scientific">Candidatus Synechococcus spongiarum SP3</name>
    <dbReference type="NCBI Taxonomy" id="1604020"/>
    <lineage>
        <taxon>Bacteria</taxon>
        <taxon>Bacillati</taxon>
        <taxon>Cyanobacteriota</taxon>
        <taxon>Cyanophyceae</taxon>
        <taxon>Synechococcales</taxon>
        <taxon>Synechococcaceae</taxon>
        <taxon>Synechococcus</taxon>
    </lineage>
</organism>
<comment type="catalytic activity">
    <reaction evidence="8">
        <text>L-aspartate(89)-[ribosomal protein uS12]-hydrogen + (sulfur carrier)-SH + AH2 + 2 S-adenosyl-L-methionine = 3-methylsulfanyl-L-aspartate(89)-[ribosomal protein uS12]-hydrogen + (sulfur carrier)-H + 5'-deoxyadenosine + L-methionine + A + S-adenosyl-L-homocysteine + 2 H(+)</text>
        <dbReference type="Rhea" id="RHEA:37087"/>
        <dbReference type="Rhea" id="RHEA-COMP:10460"/>
        <dbReference type="Rhea" id="RHEA-COMP:10461"/>
        <dbReference type="Rhea" id="RHEA-COMP:14737"/>
        <dbReference type="Rhea" id="RHEA-COMP:14739"/>
        <dbReference type="ChEBI" id="CHEBI:13193"/>
        <dbReference type="ChEBI" id="CHEBI:15378"/>
        <dbReference type="ChEBI" id="CHEBI:17319"/>
        <dbReference type="ChEBI" id="CHEBI:17499"/>
        <dbReference type="ChEBI" id="CHEBI:29917"/>
        <dbReference type="ChEBI" id="CHEBI:29961"/>
        <dbReference type="ChEBI" id="CHEBI:57844"/>
        <dbReference type="ChEBI" id="CHEBI:57856"/>
        <dbReference type="ChEBI" id="CHEBI:59789"/>
        <dbReference type="ChEBI" id="CHEBI:64428"/>
        <dbReference type="ChEBI" id="CHEBI:73599"/>
        <dbReference type="EC" id="2.8.4.4"/>
    </reaction>
</comment>
<keyword evidence="6 8" id="KW-0408">Iron</keyword>
<dbReference type="SFLD" id="SFLDF00274">
    <property type="entry name" value="ribosomal_protein_S12_methylth"/>
    <property type="match status" value="1"/>
</dbReference>
<dbReference type="GO" id="GO:0046872">
    <property type="term" value="F:metal ion binding"/>
    <property type="evidence" value="ECO:0007669"/>
    <property type="project" value="UniProtKB-KW"/>
</dbReference>
<feature type="binding site" evidence="8">
    <location>
        <position position="31"/>
    </location>
    <ligand>
        <name>[4Fe-4S] cluster</name>
        <dbReference type="ChEBI" id="CHEBI:49883"/>
        <label>1</label>
    </ligand>
</feature>
<evidence type="ECO:0000256" key="8">
    <source>
        <dbReference type="HAMAP-Rule" id="MF_01865"/>
    </source>
</evidence>
<evidence type="ECO:0000256" key="2">
    <source>
        <dbReference type="ARBA" id="ARBA00022490"/>
    </source>
</evidence>
<evidence type="ECO:0000313" key="12">
    <source>
        <dbReference type="EMBL" id="KKZ10993.1"/>
    </source>
</evidence>
<keyword evidence="4 8" id="KW-0949">S-adenosyl-L-methionine</keyword>
<dbReference type="HAMAP" id="MF_01865">
    <property type="entry name" value="MTTase_RimO"/>
    <property type="match status" value="1"/>
</dbReference>
<keyword evidence="12" id="KW-0687">Ribonucleoprotein</keyword>
<proteinExistence type="inferred from homology"/>
<dbReference type="GO" id="GO:0005829">
    <property type="term" value="C:cytosol"/>
    <property type="evidence" value="ECO:0007669"/>
    <property type="project" value="TreeGrafter"/>
</dbReference>
<dbReference type="PROSITE" id="PS01278">
    <property type="entry name" value="MTTASE_RADICAL"/>
    <property type="match status" value="1"/>
</dbReference>
<dbReference type="InterPro" id="IPR002792">
    <property type="entry name" value="TRAM_dom"/>
</dbReference>
<dbReference type="InterPro" id="IPR013848">
    <property type="entry name" value="Methylthiotransferase_N"/>
</dbReference>
<keyword evidence="12" id="KW-0689">Ribosomal protein</keyword>
<comment type="caution">
    <text evidence="12">The sequence shown here is derived from an EMBL/GenBank/DDBJ whole genome shotgun (WGS) entry which is preliminary data.</text>
</comment>
<evidence type="ECO:0000259" key="9">
    <source>
        <dbReference type="PROSITE" id="PS50926"/>
    </source>
</evidence>
<dbReference type="FunFam" id="3.80.30.20:FF:000001">
    <property type="entry name" value="tRNA-2-methylthio-N(6)-dimethylallyladenosine synthase 2"/>
    <property type="match status" value="1"/>
</dbReference>
<dbReference type="SFLD" id="SFLDS00029">
    <property type="entry name" value="Radical_SAM"/>
    <property type="match status" value="1"/>
</dbReference>
<dbReference type="Pfam" id="PF18693">
    <property type="entry name" value="TRAM_2"/>
    <property type="match status" value="1"/>
</dbReference>
<feature type="binding site" evidence="8">
    <location>
        <position position="178"/>
    </location>
    <ligand>
        <name>[4Fe-4S] cluster</name>
        <dbReference type="ChEBI" id="CHEBI:49883"/>
        <label>2</label>
        <note>4Fe-4S-S-AdoMet</note>
    </ligand>
</feature>
<reference evidence="12 13" key="1">
    <citation type="submission" date="2015-01" db="EMBL/GenBank/DDBJ databases">
        <title>Lifestyle Evolution in Cyanobacterial Symbionts of Sponges.</title>
        <authorList>
            <person name="Burgsdorf I."/>
            <person name="Slaby B.M."/>
            <person name="Handley K.M."/>
            <person name="Haber M."/>
            <person name="Blom J."/>
            <person name="Marshall C.W."/>
            <person name="Gilbert J.A."/>
            <person name="Hentschel U."/>
            <person name="Steindler L."/>
        </authorList>
    </citation>
    <scope>NUCLEOTIDE SEQUENCE [LARGE SCALE GENOMIC DNA]</scope>
    <source>
        <strain evidence="12">SP3</strain>
    </source>
</reference>
<dbReference type="GO" id="GO:0035599">
    <property type="term" value="F:aspartic acid methylthiotransferase activity"/>
    <property type="evidence" value="ECO:0007669"/>
    <property type="project" value="TreeGrafter"/>
</dbReference>